<dbReference type="GO" id="GO:0003677">
    <property type="term" value="F:DNA binding"/>
    <property type="evidence" value="ECO:0007669"/>
    <property type="project" value="UniProtKB-KW"/>
</dbReference>
<dbReference type="Gene3D" id="1.10.443.10">
    <property type="entry name" value="Intergrase catalytic core"/>
    <property type="match status" value="1"/>
</dbReference>
<dbReference type="PROSITE" id="PS51898">
    <property type="entry name" value="TYR_RECOMBINASE"/>
    <property type="match status" value="1"/>
</dbReference>
<gene>
    <name evidence="6" type="ORF">O0V09_18865</name>
</gene>
<accession>A0A9J6RSW6</accession>
<keyword evidence="7" id="KW-1185">Reference proteome</keyword>
<proteinExistence type="inferred from homology"/>
<protein>
    <submittedName>
        <fullName evidence="6">Tyrosine-type recombinase/integrase</fullName>
    </submittedName>
</protein>
<evidence type="ECO:0000313" key="7">
    <source>
        <dbReference type="Proteomes" id="UP001069090"/>
    </source>
</evidence>
<organism evidence="6 7">
    <name type="scientific">Dasania phycosphaerae</name>
    <dbReference type="NCBI Taxonomy" id="2950436"/>
    <lineage>
        <taxon>Bacteria</taxon>
        <taxon>Pseudomonadati</taxon>
        <taxon>Pseudomonadota</taxon>
        <taxon>Gammaproteobacteria</taxon>
        <taxon>Cellvibrionales</taxon>
        <taxon>Spongiibacteraceae</taxon>
        <taxon>Dasania</taxon>
    </lineage>
</organism>
<keyword evidence="3" id="KW-0238">DNA-binding</keyword>
<dbReference type="SUPFAM" id="SSF56349">
    <property type="entry name" value="DNA breaking-rejoining enzymes"/>
    <property type="match status" value="1"/>
</dbReference>
<dbReference type="Pfam" id="PF00589">
    <property type="entry name" value="Phage_integrase"/>
    <property type="match status" value="1"/>
</dbReference>
<dbReference type="RefSeq" id="WP_268905500.1">
    <property type="nucleotide sequence ID" value="NZ_JAPTGG010000036.1"/>
</dbReference>
<evidence type="ECO:0000259" key="5">
    <source>
        <dbReference type="PROSITE" id="PS51898"/>
    </source>
</evidence>
<comment type="caution">
    <text evidence="6">The sequence shown here is derived from an EMBL/GenBank/DDBJ whole genome shotgun (WGS) entry which is preliminary data.</text>
</comment>
<dbReference type="Proteomes" id="UP001069090">
    <property type="component" value="Unassembled WGS sequence"/>
</dbReference>
<comment type="similarity">
    <text evidence="1">Belongs to the 'phage' integrase family.</text>
</comment>
<reference evidence="6 7" key="1">
    <citation type="submission" date="2022-12" db="EMBL/GenBank/DDBJ databases">
        <title>Dasania phycosphaerae sp. nov., isolated from particulate material of the south coast of Korea.</title>
        <authorList>
            <person name="Jiang Y."/>
        </authorList>
    </citation>
    <scope>NUCLEOTIDE SEQUENCE [LARGE SCALE GENOMIC DNA]</scope>
    <source>
        <strain evidence="6 7">GY-19</strain>
    </source>
</reference>
<dbReference type="GO" id="GO:0006310">
    <property type="term" value="P:DNA recombination"/>
    <property type="evidence" value="ECO:0007669"/>
    <property type="project" value="UniProtKB-KW"/>
</dbReference>
<evidence type="ECO:0000256" key="2">
    <source>
        <dbReference type="ARBA" id="ARBA00022908"/>
    </source>
</evidence>
<keyword evidence="2" id="KW-0229">DNA integration</keyword>
<keyword evidence="4" id="KW-0233">DNA recombination</keyword>
<dbReference type="InterPro" id="IPR050090">
    <property type="entry name" value="Tyrosine_recombinase_XerCD"/>
</dbReference>
<dbReference type="GO" id="GO:0015074">
    <property type="term" value="P:DNA integration"/>
    <property type="evidence" value="ECO:0007669"/>
    <property type="project" value="UniProtKB-KW"/>
</dbReference>
<name>A0A9J6RSW6_9GAMM</name>
<sequence>MFHDSKTPCFKSILAPLIEQFIGEKRACGYRYQAGAEGLAQLDRYLLESRLDTLELPKPIILLWIAKRDHESQSTQHHRICLTRQLAQFLIRHGYPAYIPDSTLLAKTPSRFMPYVFTHEEIAKLFESVDKITSSAHSPYRHLVMPEVFHLLYACGFRISEVLDLRVGDVDLNRGLITVREGKLLKDRLVPPAPALIERLQTYEDSIGHCSDNDYYFPSPSGKRCSYSPIVNLFRKLLYQSGIPYRGRGKGPRLHDLRHTFAVHALMRWYKEGVDINAKLPLLATYMGHAHLRGTQYYLHLTAEFFPDILTRVNNAFGDVIPKRVAS</sequence>
<evidence type="ECO:0000256" key="4">
    <source>
        <dbReference type="ARBA" id="ARBA00023172"/>
    </source>
</evidence>
<dbReference type="InterPro" id="IPR011010">
    <property type="entry name" value="DNA_brk_join_enz"/>
</dbReference>
<dbReference type="InterPro" id="IPR013762">
    <property type="entry name" value="Integrase-like_cat_sf"/>
</dbReference>
<dbReference type="EMBL" id="JAPTGG010000036">
    <property type="protein sequence ID" value="MCZ0867264.1"/>
    <property type="molecule type" value="Genomic_DNA"/>
</dbReference>
<dbReference type="InterPro" id="IPR002104">
    <property type="entry name" value="Integrase_catalytic"/>
</dbReference>
<evidence type="ECO:0000256" key="3">
    <source>
        <dbReference type="ARBA" id="ARBA00023125"/>
    </source>
</evidence>
<evidence type="ECO:0000313" key="6">
    <source>
        <dbReference type="EMBL" id="MCZ0867264.1"/>
    </source>
</evidence>
<dbReference type="PANTHER" id="PTHR30349:SF41">
    <property type="entry name" value="INTEGRASE_RECOMBINASE PROTEIN MJ0367-RELATED"/>
    <property type="match status" value="1"/>
</dbReference>
<dbReference type="PANTHER" id="PTHR30349">
    <property type="entry name" value="PHAGE INTEGRASE-RELATED"/>
    <property type="match status" value="1"/>
</dbReference>
<evidence type="ECO:0000256" key="1">
    <source>
        <dbReference type="ARBA" id="ARBA00008857"/>
    </source>
</evidence>
<feature type="domain" description="Tyr recombinase" evidence="5">
    <location>
        <begin position="112"/>
        <end position="311"/>
    </location>
</feature>
<dbReference type="AlphaFoldDB" id="A0A9J6RSW6"/>